<dbReference type="GO" id="GO:0006744">
    <property type="term" value="P:ubiquinone biosynthetic process"/>
    <property type="evidence" value="ECO:0007669"/>
    <property type="project" value="UniProtKB-UniPathway"/>
</dbReference>
<evidence type="ECO:0000313" key="9">
    <source>
        <dbReference type="EMBL" id="MBB3897522.1"/>
    </source>
</evidence>
<dbReference type="UniPathway" id="UPA00232"/>
<keyword evidence="5" id="KW-0274">FAD</keyword>
<dbReference type="Pfam" id="PF01494">
    <property type="entry name" value="FAD_binding_3"/>
    <property type="match status" value="1"/>
</dbReference>
<comment type="pathway">
    <text evidence="2">Cofactor biosynthesis; ubiquinone biosynthesis.</text>
</comment>
<dbReference type="Proteomes" id="UP000553193">
    <property type="component" value="Unassembled WGS sequence"/>
</dbReference>
<dbReference type="GO" id="GO:0016705">
    <property type="term" value="F:oxidoreductase activity, acting on paired donors, with incorporation or reduction of molecular oxygen"/>
    <property type="evidence" value="ECO:0007669"/>
    <property type="project" value="InterPro"/>
</dbReference>
<dbReference type="InterPro" id="IPR051205">
    <property type="entry name" value="UbiH/COQ6_monooxygenase"/>
</dbReference>
<dbReference type="PANTHER" id="PTHR43876:SF25">
    <property type="entry name" value="MONOOXYGENASE NMA2164"/>
    <property type="match status" value="1"/>
</dbReference>
<keyword evidence="7" id="KW-0503">Monooxygenase</keyword>
<evidence type="ECO:0000259" key="8">
    <source>
        <dbReference type="Pfam" id="PF01494"/>
    </source>
</evidence>
<dbReference type="NCBIfam" id="TIGR01988">
    <property type="entry name" value="Ubi-OHases"/>
    <property type="match status" value="1"/>
</dbReference>
<dbReference type="InterPro" id="IPR036188">
    <property type="entry name" value="FAD/NAD-bd_sf"/>
</dbReference>
<dbReference type="EC" id="1.14.13.-" evidence="9"/>
<comment type="cofactor">
    <cofactor evidence="1">
        <name>FAD</name>
        <dbReference type="ChEBI" id="CHEBI:57692"/>
    </cofactor>
</comment>
<comment type="similarity">
    <text evidence="3">Belongs to the UbiH/COQ6 family.</text>
</comment>
<protein>
    <submittedName>
        <fullName evidence="9">2-octaprenyl-6-methoxyphenol hydroxylase</fullName>
        <ecNumber evidence="9">1.14.13.-</ecNumber>
    </submittedName>
</protein>
<dbReference type="SUPFAM" id="SSF51905">
    <property type="entry name" value="FAD/NAD(P)-binding domain"/>
    <property type="match status" value="1"/>
</dbReference>
<evidence type="ECO:0000256" key="4">
    <source>
        <dbReference type="ARBA" id="ARBA00022630"/>
    </source>
</evidence>
<dbReference type="InterPro" id="IPR002938">
    <property type="entry name" value="FAD-bd"/>
</dbReference>
<evidence type="ECO:0000256" key="2">
    <source>
        <dbReference type="ARBA" id="ARBA00004749"/>
    </source>
</evidence>
<evidence type="ECO:0000256" key="5">
    <source>
        <dbReference type="ARBA" id="ARBA00022827"/>
    </source>
</evidence>
<evidence type="ECO:0000256" key="6">
    <source>
        <dbReference type="ARBA" id="ARBA00023002"/>
    </source>
</evidence>
<dbReference type="GO" id="GO:0071949">
    <property type="term" value="F:FAD binding"/>
    <property type="evidence" value="ECO:0007669"/>
    <property type="project" value="InterPro"/>
</dbReference>
<dbReference type="PRINTS" id="PR00420">
    <property type="entry name" value="RNGMNOXGNASE"/>
</dbReference>
<keyword evidence="6 9" id="KW-0560">Oxidoreductase</keyword>
<evidence type="ECO:0000256" key="3">
    <source>
        <dbReference type="ARBA" id="ARBA00005349"/>
    </source>
</evidence>
<dbReference type="PROSITE" id="PS01304">
    <property type="entry name" value="UBIH"/>
    <property type="match status" value="1"/>
</dbReference>
<dbReference type="Gene3D" id="3.50.50.60">
    <property type="entry name" value="FAD/NAD(P)-binding domain"/>
    <property type="match status" value="2"/>
</dbReference>
<dbReference type="GO" id="GO:0004497">
    <property type="term" value="F:monooxygenase activity"/>
    <property type="evidence" value="ECO:0007669"/>
    <property type="project" value="UniProtKB-KW"/>
</dbReference>
<dbReference type="AlphaFoldDB" id="A0A840A9H0"/>
<proteinExistence type="inferred from homology"/>
<evidence type="ECO:0000313" key="10">
    <source>
        <dbReference type="Proteomes" id="UP000553193"/>
    </source>
</evidence>
<feature type="domain" description="FAD-binding" evidence="8">
    <location>
        <begin position="6"/>
        <end position="357"/>
    </location>
</feature>
<sequence length="410" mass="44013">MNQTLETEVAILGAGPVGATLAAALSARGVPCAILDAAPLPPMELQGFDGRAYAIALASRRVLEAAGIWDRLPTTPCPIQGIKVADGRIGERPSSLDLDFEAAEVAEDPFGWMVEARALRVALNARLPELPGVQVFAPMTAEVARDADGATLTLRDGRRLRARLVVGAEGRNSPLRASAGIGSARHDYGQIGMVGAFAHEKPHNNRALELFLPAGPFAQLPLNDQHEFGTSHLPHASAFVLAESRGVAQRLLAMDDARFKRELQRRLGDWLGEIEPIGRRWSYPLTAMHALRYTAERMALAGDSAHGMHPIAGQGLNIGFRDVESLARLVGDAHAAGEDVGSPALLRRYQAERRPDALMMIGATHALEKLFGNDIGVVRLARRLGIAAVDRIPALKRAFARQAMGLPLRA</sequence>
<dbReference type="FunFam" id="3.50.50.60:FF:000021">
    <property type="entry name" value="Ubiquinone biosynthesis monooxygenase COQ6"/>
    <property type="match status" value="1"/>
</dbReference>
<gene>
    <name evidence="9" type="ORF">GGQ83_000948</name>
</gene>
<dbReference type="RefSeq" id="WP_184382433.1">
    <property type="nucleotide sequence ID" value="NZ_JACIDJ010000001.1"/>
</dbReference>
<dbReference type="PANTHER" id="PTHR43876">
    <property type="entry name" value="UBIQUINONE BIOSYNTHESIS MONOOXYGENASE COQ6, MITOCHONDRIAL"/>
    <property type="match status" value="1"/>
</dbReference>
<comment type="caution">
    <text evidence="9">The sequence shown here is derived from an EMBL/GenBank/DDBJ whole genome shotgun (WGS) entry which is preliminary data.</text>
</comment>
<accession>A0A840A9H0</accession>
<dbReference type="EMBL" id="JACIDJ010000001">
    <property type="protein sequence ID" value="MBB3897522.1"/>
    <property type="molecule type" value="Genomic_DNA"/>
</dbReference>
<dbReference type="GO" id="GO:0110142">
    <property type="term" value="C:ubiquinone biosynthesis complex"/>
    <property type="evidence" value="ECO:0007669"/>
    <property type="project" value="UniProtKB-ARBA"/>
</dbReference>
<name>A0A840A9H0_9PROT</name>
<dbReference type="InterPro" id="IPR010971">
    <property type="entry name" value="UbiH/COQ6"/>
</dbReference>
<evidence type="ECO:0000256" key="1">
    <source>
        <dbReference type="ARBA" id="ARBA00001974"/>
    </source>
</evidence>
<organism evidence="9 10">
    <name type="scientific">Roseococcus suduntuyensis</name>
    <dbReference type="NCBI Taxonomy" id="455361"/>
    <lineage>
        <taxon>Bacteria</taxon>
        <taxon>Pseudomonadati</taxon>
        <taxon>Pseudomonadota</taxon>
        <taxon>Alphaproteobacteria</taxon>
        <taxon>Acetobacterales</taxon>
        <taxon>Roseomonadaceae</taxon>
        <taxon>Roseococcus</taxon>
    </lineage>
</organism>
<dbReference type="InterPro" id="IPR018168">
    <property type="entry name" value="Ubi_Hdrlase_CS"/>
</dbReference>
<reference evidence="9 10" key="1">
    <citation type="submission" date="2020-08" db="EMBL/GenBank/DDBJ databases">
        <title>Genomic Encyclopedia of Type Strains, Phase IV (KMG-IV): sequencing the most valuable type-strain genomes for metagenomic binning, comparative biology and taxonomic classification.</title>
        <authorList>
            <person name="Goeker M."/>
        </authorList>
    </citation>
    <scope>NUCLEOTIDE SEQUENCE [LARGE SCALE GENOMIC DNA]</scope>
    <source>
        <strain evidence="9 10">DSM 19979</strain>
    </source>
</reference>
<evidence type="ECO:0000256" key="7">
    <source>
        <dbReference type="ARBA" id="ARBA00023033"/>
    </source>
</evidence>
<keyword evidence="10" id="KW-1185">Reference proteome</keyword>
<keyword evidence="4" id="KW-0285">Flavoprotein</keyword>